<dbReference type="EMBL" id="JARBDR010000141">
    <property type="protein sequence ID" value="KAJ8320486.1"/>
    <property type="molecule type" value="Genomic_DNA"/>
</dbReference>
<dbReference type="Proteomes" id="UP001217089">
    <property type="component" value="Unassembled WGS sequence"/>
</dbReference>
<evidence type="ECO:0000313" key="2">
    <source>
        <dbReference type="Proteomes" id="UP001217089"/>
    </source>
</evidence>
<sequence length="132" mass="15376">MLLALVLEVNNNWKKIIVVTKQENDTLKHFNIKLSKRLSGMTLITSAAWRQNVVNDKIVCSVNAVNIDGVEFTSNVFLKMLIEKCYSKSSHEVIGLHFHRQFTHVCLFSFWEYDSCECRVFMGVFLLWVNIF</sequence>
<evidence type="ECO:0000313" key="1">
    <source>
        <dbReference type="EMBL" id="KAJ8320486.1"/>
    </source>
</evidence>
<comment type="caution">
    <text evidence="1">The sequence shown here is derived from an EMBL/GenBank/DDBJ whole genome shotgun (WGS) entry which is preliminary data.</text>
</comment>
<proteinExistence type="predicted"/>
<protein>
    <submittedName>
        <fullName evidence="1">Uncharacterized protein</fullName>
    </submittedName>
</protein>
<organism evidence="1 2">
    <name type="scientific">Tegillarca granosa</name>
    <name type="common">Malaysian cockle</name>
    <name type="synonym">Anadara granosa</name>
    <dbReference type="NCBI Taxonomy" id="220873"/>
    <lineage>
        <taxon>Eukaryota</taxon>
        <taxon>Metazoa</taxon>
        <taxon>Spiralia</taxon>
        <taxon>Lophotrochozoa</taxon>
        <taxon>Mollusca</taxon>
        <taxon>Bivalvia</taxon>
        <taxon>Autobranchia</taxon>
        <taxon>Pteriomorphia</taxon>
        <taxon>Arcoida</taxon>
        <taxon>Arcoidea</taxon>
        <taxon>Arcidae</taxon>
        <taxon>Tegillarca</taxon>
    </lineage>
</organism>
<accession>A0ABQ9FWG2</accession>
<keyword evidence="2" id="KW-1185">Reference proteome</keyword>
<reference evidence="1 2" key="1">
    <citation type="submission" date="2022-12" db="EMBL/GenBank/DDBJ databases">
        <title>Chromosome-level genome of Tegillarca granosa.</title>
        <authorList>
            <person name="Kim J."/>
        </authorList>
    </citation>
    <scope>NUCLEOTIDE SEQUENCE [LARGE SCALE GENOMIC DNA]</scope>
    <source>
        <strain evidence="1">Teg-2019</strain>
        <tissue evidence="1">Adductor muscle</tissue>
    </source>
</reference>
<name>A0ABQ9FWG2_TEGGR</name>
<gene>
    <name evidence="1" type="ORF">KUTeg_002073</name>
</gene>